<evidence type="ECO:0000313" key="9">
    <source>
        <dbReference type="Proteomes" id="UP000199701"/>
    </source>
</evidence>
<feature type="domain" description="ABC-2 type transporter transmembrane" evidence="7">
    <location>
        <begin position="11"/>
        <end position="170"/>
    </location>
</feature>
<keyword evidence="9" id="KW-1185">Reference proteome</keyword>
<organism evidence="8 9">
    <name type="scientific">[Clostridium] fimetarium</name>
    <dbReference type="NCBI Taxonomy" id="99656"/>
    <lineage>
        <taxon>Bacteria</taxon>
        <taxon>Bacillati</taxon>
        <taxon>Bacillota</taxon>
        <taxon>Clostridia</taxon>
        <taxon>Lachnospirales</taxon>
        <taxon>Lachnospiraceae</taxon>
    </lineage>
</organism>
<evidence type="ECO:0000256" key="1">
    <source>
        <dbReference type="ARBA" id="ARBA00004141"/>
    </source>
</evidence>
<dbReference type="PANTHER" id="PTHR43077">
    <property type="entry name" value="TRANSPORT PERMEASE YVFS-RELATED"/>
    <property type="match status" value="1"/>
</dbReference>
<feature type="transmembrane region" description="Helical" evidence="5">
    <location>
        <begin position="264"/>
        <end position="284"/>
    </location>
</feature>
<keyword evidence="4 5" id="KW-0472">Membrane</keyword>
<feature type="transmembrane region" description="Helical" evidence="5">
    <location>
        <begin position="334"/>
        <end position="357"/>
    </location>
</feature>
<dbReference type="NCBIfam" id="TIGR03062">
    <property type="entry name" value="pip_yhgE_Cterm"/>
    <property type="match status" value="1"/>
</dbReference>
<feature type="transmembrane region" description="Helical" evidence="5">
    <location>
        <begin position="364"/>
        <end position="381"/>
    </location>
</feature>
<evidence type="ECO:0000259" key="6">
    <source>
        <dbReference type="Pfam" id="PF01061"/>
    </source>
</evidence>
<gene>
    <name evidence="8" type="ORF">SAMN05421659_10732</name>
</gene>
<dbReference type="STRING" id="99656.SAMN05421659_10732"/>
<dbReference type="InterPro" id="IPR017500">
    <property type="entry name" value="Phage_infect_YhgE_N"/>
</dbReference>
<evidence type="ECO:0000256" key="3">
    <source>
        <dbReference type="ARBA" id="ARBA00022989"/>
    </source>
</evidence>
<dbReference type="Pfam" id="PF12698">
    <property type="entry name" value="ABC2_membrane_3"/>
    <property type="match status" value="1"/>
</dbReference>
<accession>A0A1I0Q6V6</accession>
<evidence type="ECO:0000313" key="8">
    <source>
        <dbReference type="EMBL" id="SEW22523.1"/>
    </source>
</evidence>
<dbReference type="InterPro" id="IPR013525">
    <property type="entry name" value="ABC2_TM"/>
</dbReference>
<evidence type="ECO:0000256" key="4">
    <source>
        <dbReference type="ARBA" id="ARBA00023136"/>
    </source>
</evidence>
<name>A0A1I0Q6V6_9FIRM</name>
<dbReference type="AlphaFoldDB" id="A0A1I0Q6V6"/>
<feature type="transmembrane region" description="Helical" evidence="5">
    <location>
        <begin position="12"/>
        <end position="31"/>
    </location>
</feature>
<dbReference type="OrthoDB" id="9811483at2"/>
<reference evidence="8 9" key="1">
    <citation type="submission" date="2016-10" db="EMBL/GenBank/DDBJ databases">
        <authorList>
            <person name="de Groot N.N."/>
        </authorList>
    </citation>
    <scope>NUCLEOTIDE SEQUENCE [LARGE SCALE GENOMIC DNA]</scope>
    <source>
        <strain evidence="8 9">DSM 9179</strain>
    </source>
</reference>
<evidence type="ECO:0000256" key="2">
    <source>
        <dbReference type="ARBA" id="ARBA00022692"/>
    </source>
</evidence>
<feature type="transmembrane region" description="Helical" evidence="5">
    <location>
        <begin position="305"/>
        <end position="328"/>
    </location>
</feature>
<evidence type="ECO:0000256" key="5">
    <source>
        <dbReference type="SAM" id="Phobius"/>
    </source>
</evidence>
<dbReference type="Pfam" id="PF01061">
    <property type="entry name" value="ABC2_membrane"/>
    <property type="match status" value="1"/>
</dbReference>
<sequence>MKKRIVLQSIIIFTLLLVPALYALLFLGAYWNPTSHMSNIPIAVVNNDKGTIVNGVNKNIGDNLVDNLKSNNQVNWIFTNKEDADEGVISQNYYAELIIPENFTENISSAGSAEKIQGTIYFKSTDKNGMLASSILSNLSTSIERNINKMISANIVENLSINLQSFPTSLKSLSDGLDKLDKGSAQLQQGVLSVLPVPNQISDGLAQLNSSIKLIKSSVDNSVVQLSNSTAAMQGLGQYVSQPVRIENTKIGEAENTGTALTPFMTSLCLYIGGLMIMITIFSLDNIKFKELNITQKINIDFGLFRYQLIGIAQAILIAFSIHTLLGLKVQNTMQFYGVCILGSLVFTTLIQVLVMLFKSFGKLLCLLFMMCQLTAGGGVLPPEILPNFYKFMHPYMPMTYTINALRNVILSIESRNYHYNLFILTMIAVTSALLVMLISFVEHKRISNGIIKEVL</sequence>
<dbReference type="GO" id="GO:0016020">
    <property type="term" value="C:membrane"/>
    <property type="evidence" value="ECO:0007669"/>
    <property type="project" value="UniProtKB-SubCell"/>
</dbReference>
<comment type="subcellular location">
    <subcellularLocation>
        <location evidence="1">Membrane</location>
        <topology evidence="1">Multi-pass membrane protein</topology>
    </subcellularLocation>
</comment>
<keyword evidence="3 5" id="KW-1133">Transmembrane helix</keyword>
<dbReference type="EMBL" id="FOJI01000007">
    <property type="protein sequence ID" value="SEW22523.1"/>
    <property type="molecule type" value="Genomic_DNA"/>
</dbReference>
<feature type="transmembrane region" description="Helical" evidence="5">
    <location>
        <begin position="422"/>
        <end position="442"/>
    </location>
</feature>
<protein>
    <submittedName>
        <fullName evidence="8">YhgE/Pip N-terminal domain-containing protein/YhgE/Pip C-terminal domain-containing protein</fullName>
    </submittedName>
</protein>
<keyword evidence="2 5" id="KW-0812">Transmembrane</keyword>
<evidence type="ECO:0000259" key="7">
    <source>
        <dbReference type="Pfam" id="PF12698"/>
    </source>
</evidence>
<feature type="domain" description="ABC-2 type transporter transmembrane" evidence="6">
    <location>
        <begin position="309"/>
        <end position="410"/>
    </location>
</feature>
<dbReference type="Gene3D" id="3.40.1710.10">
    <property type="entry name" value="abc type-2 transporter like domain"/>
    <property type="match status" value="1"/>
</dbReference>
<dbReference type="PANTHER" id="PTHR43077:SF10">
    <property type="entry name" value="TRANSPORT PERMEASE PROTEIN"/>
    <property type="match status" value="1"/>
</dbReference>
<proteinExistence type="predicted"/>
<dbReference type="NCBIfam" id="TIGR03061">
    <property type="entry name" value="pip_yhgE_Nterm"/>
    <property type="match status" value="1"/>
</dbReference>
<dbReference type="GO" id="GO:0140359">
    <property type="term" value="F:ABC-type transporter activity"/>
    <property type="evidence" value="ECO:0007669"/>
    <property type="project" value="InterPro"/>
</dbReference>
<dbReference type="InterPro" id="IPR051328">
    <property type="entry name" value="T7SS_ABC-Transporter"/>
</dbReference>
<dbReference type="Proteomes" id="UP000199701">
    <property type="component" value="Unassembled WGS sequence"/>
</dbReference>
<dbReference type="InterPro" id="IPR017501">
    <property type="entry name" value="Phage_infect_YhgE_C"/>
</dbReference>
<dbReference type="RefSeq" id="WP_092453557.1">
    <property type="nucleotide sequence ID" value="NZ_FOJI01000007.1"/>
</dbReference>